<evidence type="ECO:0000259" key="11">
    <source>
        <dbReference type="PROSITE" id="PS50928"/>
    </source>
</evidence>
<feature type="transmembrane region" description="Helical" evidence="9">
    <location>
        <begin position="364"/>
        <end position="383"/>
    </location>
</feature>
<dbReference type="Proteomes" id="UP000219285">
    <property type="component" value="Chromosome"/>
</dbReference>
<accession>A0A6M4MB33</accession>
<dbReference type="Pfam" id="PF00528">
    <property type="entry name" value="BPD_transp_1"/>
    <property type="match status" value="1"/>
</dbReference>
<keyword evidence="6 9" id="KW-0812">Transmembrane</keyword>
<keyword evidence="4" id="KW-0813">Transport</keyword>
<dbReference type="KEGG" id="apel:CA267_005185"/>
<dbReference type="GO" id="GO:0005315">
    <property type="term" value="F:phosphate transmembrane transporter activity"/>
    <property type="evidence" value="ECO:0007669"/>
    <property type="project" value="InterPro"/>
</dbReference>
<feature type="transmembrane region" description="Helical" evidence="9">
    <location>
        <begin position="328"/>
        <end position="352"/>
    </location>
</feature>
<comment type="caution">
    <text evidence="9">Lacks conserved residue(s) required for the propagation of feature annotation.</text>
</comment>
<keyword evidence="5 9" id="KW-1003">Cell membrane</keyword>
<dbReference type="NCBIfam" id="TIGR00974">
    <property type="entry name" value="3a0107s02c"/>
    <property type="match status" value="1"/>
</dbReference>
<evidence type="ECO:0000256" key="1">
    <source>
        <dbReference type="ARBA" id="ARBA00004651"/>
    </source>
</evidence>
<evidence type="ECO:0000256" key="5">
    <source>
        <dbReference type="ARBA" id="ARBA00022475"/>
    </source>
</evidence>
<feature type="transmembrane region" description="Helical" evidence="9">
    <location>
        <begin position="273"/>
        <end position="302"/>
    </location>
</feature>
<evidence type="ECO:0000256" key="6">
    <source>
        <dbReference type="ARBA" id="ARBA00022692"/>
    </source>
</evidence>
<dbReference type="GO" id="GO:0005886">
    <property type="term" value="C:plasma membrane"/>
    <property type="evidence" value="ECO:0007669"/>
    <property type="project" value="UniProtKB-SubCell"/>
</dbReference>
<dbReference type="RefSeq" id="WP_075608479.1">
    <property type="nucleotide sequence ID" value="NZ_CP052766.1"/>
</dbReference>
<dbReference type="InterPro" id="IPR035906">
    <property type="entry name" value="MetI-like_sf"/>
</dbReference>
<evidence type="ECO:0000256" key="7">
    <source>
        <dbReference type="ARBA" id="ARBA00022989"/>
    </source>
</evidence>
<feature type="domain" description="ABC transmembrane type-1" evidence="11">
    <location>
        <begin position="277"/>
        <end position="509"/>
    </location>
</feature>
<dbReference type="GO" id="GO:0035435">
    <property type="term" value="P:phosphate ion transmembrane transport"/>
    <property type="evidence" value="ECO:0007669"/>
    <property type="project" value="InterPro"/>
</dbReference>
<evidence type="ECO:0000256" key="4">
    <source>
        <dbReference type="ARBA" id="ARBA00022448"/>
    </source>
</evidence>
<organism evidence="12 13">
    <name type="scientific">Alteromonas pelagimontana</name>
    <dbReference type="NCBI Taxonomy" id="1858656"/>
    <lineage>
        <taxon>Bacteria</taxon>
        <taxon>Pseudomonadati</taxon>
        <taxon>Pseudomonadota</taxon>
        <taxon>Gammaproteobacteria</taxon>
        <taxon>Alteromonadales</taxon>
        <taxon>Alteromonadaceae</taxon>
        <taxon>Alteromonas/Salinimonas group</taxon>
        <taxon>Alteromonas</taxon>
    </lineage>
</organism>
<keyword evidence="10" id="KW-0175">Coiled coil</keyword>
<reference evidence="12 13" key="2">
    <citation type="submission" date="2020-04" db="EMBL/GenBank/DDBJ databases">
        <title>Complete genome sequence of Alteromonas pelagimontana 5.12T.</title>
        <authorList>
            <person name="Sinha R.K."/>
            <person name="Krishnan K.P."/>
            <person name="Kurian J.P."/>
        </authorList>
    </citation>
    <scope>NUCLEOTIDE SEQUENCE [LARGE SCALE GENOMIC DNA]</scope>
    <source>
        <strain evidence="12 13">5.12</strain>
    </source>
</reference>
<keyword evidence="8 9" id="KW-0472">Membrane</keyword>
<dbReference type="SUPFAM" id="SSF161098">
    <property type="entry name" value="MetI-like"/>
    <property type="match status" value="1"/>
</dbReference>
<dbReference type="InterPro" id="IPR005672">
    <property type="entry name" value="Phosphate_PstA"/>
</dbReference>
<evidence type="ECO:0000256" key="8">
    <source>
        <dbReference type="ARBA" id="ARBA00023136"/>
    </source>
</evidence>
<feature type="transmembrane region" description="Helical" evidence="9">
    <location>
        <begin position="490"/>
        <end position="512"/>
    </location>
</feature>
<comment type="similarity">
    <text evidence="2 9">Belongs to the binding-protein-dependent transport system permease family. CysTW subfamily.</text>
</comment>
<dbReference type="PROSITE" id="PS50928">
    <property type="entry name" value="ABC_TM1"/>
    <property type="match status" value="1"/>
</dbReference>
<dbReference type="CDD" id="cd06261">
    <property type="entry name" value="TM_PBP2"/>
    <property type="match status" value="1"/>
</dbReference>
<name>A0A6M4MB33_9ALTE</name>
<comment type="subcellular location">
    <subcellularLocation>
        <location evidence="9">Cell inner membrane</location>
        <topology evidence="9">Multi-pass membrane protein</topology>
    </subcellularLocation>
    <subcellularLocation>
        <location evidence="1">Cell membrane</location>
        <topology evidence="1">Multi-pass membrane protein</topology>
    </subcellularLocation>
</comment>
<proteinExistence type="inferred from homology"/>
<evidence type="ECO:0000256" key="10">
    <source>
        <dbReference type="SAM" id="Coils"/>
    </source>
</evidence>
<dbReference type="EMBL" id="CP052766">
    <property type="protein sequence ID" value="QJR80209.1"/>
    <property type="molecule type" value="Genomic_DNA"/>
</dbReference>
<evidence type="ECO:0000256" key="9">
    <source>
        <dbReference type="RuleBase" id="RU363043"/>
    </source>
</evidence>
<evidence type="ECO:0000313" key="12">
    <source>
        <dbReference type="EMBL" id="QJR80209.1"/>
    </source>
</evidence>
<feature type="coiled-coil region" evidence="10">
    <location>
        <begin position="191"/>
        <end position="218"/>
    </location>
</feature>
<dbReference type="PANTHER" id="PTHR43470:SF6">
    <property type="entry name" value="PHOSPHATE TRANSPORT SYSTEM PERMEASE PROTEIN PSTA"/>
    <property type="match status" value="1"/>
</dbReference>
<protein>
    <recommendedName>
        <fullName evidence="3 9">Phosphate transport system permease protein PstA</fullName>
    </recommendedName>
</protein>
<keyword evidence="7 9" id="KW-1133">Transmembrane helix</keyword>
<dbReference type="Gene3D" id="1.10.3720.10">
    <property type="entry name" value="MetI-like"/>
    <property type="match status" value="1"/>
</dbReference>
<reference evidence="13" key="1">
    <citation type="submission" date="2014-12" db="EMBL/GenBank/DDBJ databases">
        <title>Complete genome sequence of a multi-drug resistant Klebsiella pneumoniae.</title>
        <authorList>
            <person name="Hua X."/>
            <person name="Chen Q."/>
            <person name="Li X."/>
            <person name="Feng Y."/>
            <person name="Ruan Z."/>
            <person name="Yu Y."/>
        </authorList>
    </citation>
    <scope>NUCLEOTIDE SEQUENCE [LARGE SCALE GENOMIC DNA]</scope>
    <source>
        <strain evidence="13">5.12</strain>
    </source>
</reference>
<evidence type="ECO:0000256" key="2">
    <source>
        <dbReference type="ARBA" id="ARBA00007069"/>
    </source>
</evidence>
<keyword evidence="13" id="KW-1185">Reference proteome</keyword>
<feature type="transmembrane region" description="Helical" evidence="9">
    <location>
        <begin position="20"/>
        <end position="43"/>
    </location>
</feature>
<dbReference type="InterPro" id="IPR000515">
    <property type="entry name" value="MetI-like"/>
</dbReference>
<dbReference type="OrthoDB" id="9807065at2"/>
<sequence>MVREWLERSISPVQRQSFVISFTAFLATLLLMALFSVLLLIFVRGGAYFWPTPVYEVVFTHQATGKLTKGYAQVHSRYQEKGGEVWWLHYSHKSSPYGSQARVERKDVQFIEEAANAAQITVKDGRTVLGQPVFLQAQQSTLPLAEYQQLQQQVGELSEKIELIRAQQLAGIHQQLADLDTRKVAYDAPARQRLNDAFRKWQAKIEVLERERAGYQMRVRLADASEVQLSLSDIADVTYSGKLNYLEKWQVVLGQIWEFLTQSPKQANTAGGVFPALFGTVLMVFLMTIIVTPFGVLAAVYLNEYAPNNALTAIIRISVSNMAGVPSIVYGVFGLGFFVYAVGGNIDAIFFADHLPAPTMGTPGVFWAALTMAILTLPVVIVATEEGLRRVPEGLKSGSYALGATKAETILHTVLPIASPGIMTGVILAIARASGEVAPLMLVGAVKFAPNLPVDGEFPYLHLDRQFMHLGVLIYDGAFHSQTDAKGASMMFAACLLLLVVVFVLNILAVLLRTRLRRRYLQG</sequence>
<evidence type="ECO:0000256" key="3">
    <source>
        <dbReference type="ARBA" id="ARBA00016864"/>
    </source>
</evidence>
<dbReference type="AlphaFoldDB" id="A0A6M4MB33"/>
<gene>
    <name evidence="12" type="primary">pstA</name>
    <name evidence="12" type="ORF">CA267_005185</name>
</gene>
<dbReference type="PANTHER" id="PTHR43470">
    <property type="entry name" value="PHOSPHATE TRANSPORT SYSTEM PERMEASE PROTEIN PSTA-RELATED"/>
    <property type="match status" value="1"/>
</dbReference>
<evidence type="ECO:0000313" key="13">
    <source>
        <dbReference type="Proteomes" id="UP000219285"/>
    </source>
</evidence>